<accession>U9U0C5</accession>
<proteinExistence type="predicted"/>
<name>U9U0C5_RHIID</name>
<sequence length="88" mass="10384">MPLKSRYIVTYTSQEDKSFIGWCTSQEDEFNDDNDYSGPLIVEDEVQPYNLKLDVSDYKVSDDKIIMYEDNGELVIIYDIRKLLLIYL</sequence>
<protein>
    <submittedName>
        <fullName evidence="1">Uncharacterized protein</fullName>
    </submittedName>
</protein>
<dbReference type="EMBL" id="KI285347">
    <property type="protein sequence ID" value="ESA12028.1"/>
    <property type="molecule type" value="Genomic_DNA"/>
</dbReference>
<evidence type="ECO:0000313" key="1">
    <source>
        <dbReference type="EMBL" id="ESA12028.1"/>
    </source>
</evidence>
<dbReference type="HOGENOM" id="CLU_2470221_0_0_1"/>
<dbReference type="AlphaFoldDB" id="U9U0C5"/>
<gene>
    <name evidence="1" type="ORF">GLOINDRAFT_27599</name>
</gene>
<organism evidence="1">
    <name type="scientific">Rhizophagus irregularis (strain DAOM 181602 / DAOM 197198 / MUCL 43194)</name>
    <name type="common">Arbuscular mycorrhizal fungus</name>
    <name type="synonym">Glomus intraradices</name>
    <dbReference type="NCBI Taxonomy" id="747089"/>
    <lineage>
        <taxon>Eukaryota</taxon>
        <taxon>Fungi</taxon>
        <taxon>Fungi incertae sedis</taxon>
        <taxon>Mucoromycota</taxon>
        <taxon>Glomeromycotina</taxon>
        <taxon>Glomeromycetes</taxon>
        <taxon>Glomerales</taxon>
        <taxon>Glomeraceae</taxon>
        <taxon>Rhizophagus</taxon>
    </lineage>
</organism>
<reference evidence="1" key="1">
    <citation type="submission" date="2013-07" db="EMBL/GenBank/DDBJ databases">
        <title>The genome of an arbuscular mycorrhizal fungus provides insights into the evolution of the oldest plant symbiosis.</title>
        <authorList>
            <consortium name="DOE Joint Genome Institute"/>
            <person name="Tisserant E."/>
            <person name="Malbreil M."/>
            <person name="Kuo A."/>
            <person name="Kohler A."/>
            <person name="Symeonidi A."/>
            <person name="Balestrini R."/>
            <person name="Charron P."/>
            <person name="Duensing N."/>
            <person name="Frei-dit-Frey N."/>
            <person name="Gianinazzi-Pearson V."/>
            <person name="Gilbert B."/>
            <person name="Handa Y."/>
            <person name="Hijri M."/>
            <person name="Kaul R."/>
            <person name="Kawaguchi M."/>
            <person name="Krajinski F."/>
            <person name="Lammers P."/>
            <person name="Lapierre D."/>
            <person name="Masclaux F.G."/>
            <person name="Murat C."/>
            <person name="Morin E."/>
            <person name="Ndikumana S."/>
            <person name="Pagni M."/>
            <person name="Petitpierre D."/>
            <person name="Requena N."/>
            <person name="Rosikiewicz P."/>
            <person name="Riley R."/>
            <person name="Saito K."/>
            <person name="San Clemente H."/>
            <person name="Shapiro H."/>
            <person name="van Tuinen D."/>
            <person name="Becard G."/>
            <person name="Bonfante P."/>
            <person name="Paszkowski U."/>
            <person name="Shachar-Hill Y."/>
            <person name="Young J.P."/>
            <person name="Sanders I.R."/>
            <person name="Henrissat B."/>
            <person name="Rensing S.A."/>
            <person name="Grigoriev I.V."/>
            <person name="Corradi N."/>
            <person name="Roux C."/>
            <person name="Martin F."/>
        </authorList>
    </citation>
    <scope>NUCLEOTIDE SEQUENCE</scope>
    <source>
        <strain evidence="1">DAOM 197198</strain>
    </source>
</reference>